<comment type="caution">
    <text evidence="2">The sequence shown here is derived from an EMBL/GenBank/DDBJ whole genome shotgun (WGS) entry which is preliminary data.</text>
</comment>
<feature type="region of interest" description="Disordered" evidence="1">
    <location>
        <begin position="1"/>
        <end position="26"/>
    </location>
</feature>
<evidence type="ECO:0000313" key="3">
    <source>
        <dbReference type="Proteomes" id="UP000299102"/>
    </source>
</evidence>
<sequence>MTRTPSSATKLRLKGELHPLTPHSPHTALHRVCHEPIERATCTQVATAAGYLKVNALRTGRGPRPARCAAYRATLPFRIGRAARQLREKDQTSTLLFTRGVAGSSSLR</sequence>
<accession>A0A4C1UDF6</accession>
<organism evidence="2 3">
    <name type="scientific">Eumeta variegata</name>
    <name type="common">Bagworm moth</name>
    <name type="synonym">Eumeta japonica</name>
    <dbReference type="NCBI Taxonomy" id="151549"/>
    <lineage>
        <taxon>Eukaryota</taxon>
        <taxon>Metazoa</taxon>
        <taxon>Ecdysozoa</taxon>
        <taxon>Arthropoda</taxon>
        <taxon>Hexapoda</taxon>
        <taxon>Insecta</taxon>
        <taxon>Pterygota</taxon>
        <taxon>Neoptera</taxon>
        <taxon>Endopterygota</taxon>
        <taxon>Lepidoptera</taxon>
        <taxon>Glossata</taxon>
        <taxon>Ditrysia</taxon>
        <taxon>Tineoidea</taxon>
        <taxon>Psychidae</taxon>
        <taxon>Oiketicinae</taxon>
        <taxon>Eumeta</taxon>
    </lineage>
</organism>
<dbReference type="Proteomes" id="UP000299102">
    <property type="component" value="Unassembled WGS sequence"/>
</dbReference>
<gene>
    <name evidence="2" type="ORF">EVAR_20799_1</name>
</gene>
<keyword evidence="3" id="KW-1185">Reference proteome</keyword>
<dbReference type="EMBL" id="BGZK01000162">
    <property type="protein sequence ID" value="GBP24475.1"/>
    <property type="molecule type" value="Genomic_DNA"/>
</dbReference>
<protein>
    <submittedName>
        <fullName evidence="2">Uncharacterized protein</fullName>
    </submittedName>
</protein>
<evidence type="ECO:0000313" key="2">
    <source>
        <dbReference type="EMBL" id="GBP24475.1"/>
    </source>
</evidence>
<evidence type="ECO:0000256" key="1">
    <source>
        <dbReference type="SAM" id="MobiDB-lite"/>
    </source>
</evidence>
<dbReference type="AlphaFoldDB" id="A0A4C1UDF6"/>
<name>A0A4C1UDF6_EUMVA</name>
<reference evidence="2 3" key="1">
    <citation type="journal article" date="2019" name="Commun. Biol.">
        <title>The bagworm genome reveals a unique fibroin gene that provides high tensile strength.</title>
        <authorList>
            <person name="Kono N."/>
            <person name="Nakamura H."/>
            <person name="Ohtoshi R."/>
            <person name="Tomita M."/>
            <person name="Numata K."/>
            <person name="Arakawa K."/>
        </authorList>
    </citation>
    <scope>NUCLEOTIDE SEQUENCE [LARGE SCALE GENOMIC DNA]</scope>
</reference>
<proteinExistence type="predicted"/>